<dbReference type="KEGG" id="ksc:CD178_02785"/>
<dbReference type="EMBL" id="CP023036">
    <property type="protein sequence ID" value="AXY23531.1"/>
    <property type="molecule type" value="Genomic_DNA"/>
</dbReference>
<dbReference type="AlphaFoldDB" id="A0A347WF88"/>
<evidence type="ECO:0000313" key="2">
    <source>
        <dbReference type="Proteomes" id="UP000264120"/>
    </source>
</evidence>
<accession>A0A347WF88</accession>
<protein>
    <submittedName>
        <fullName evidence="1">Uncharacterized protein</fullName>
    </submittedName>
</protein>
<dbReference type="Proteomes" id="UP000264120">
    <property type="component" value="Chromosome"/>
</dbReference>
<reference evidence="1 2" key="1">
    <citation type="submission" date="2017-08" db="EMBL/GenBank/DDBJ databases">
        <title>Complete genome sequence of Gluconacetobacter saccharivorans CV1 isolated from Fermented Vinegar.</title>
        <authorList>
            <person name="Kim S.-Y."/>
        </authorList>
    </citation>
    <scope>NUCLEOTIDE SEQUENCE [LARGE SCALE GENOMIC DNA]</scope>
    <source>
        <strain evidence="1 2">CV1</strain>
    </source>
</reference>
<organism evidence="1 2">
    <name type="scientific">Komagataeibacter saccharivorans</name>
    <dbReference type="NCBI Taxonomy" id="265959"/>
    <lineage>
        <taxon>Bacteria</taxon>
        <taxon>Pseudomonadati</taxon>
        <taxon>Pseudomonadota</taxon>
        <taxon>Alphaproteobacteria</taxon>
        <taxon>Acetobacterales</taxon>
        <taxon>Acetobacteraceae</taxon>
        <taxon>Komagataeibacter</taxon>
    </lineage>
</organism>
<sequence length="44" mass="5004">MWMYSRRQRNTGTSQAGRLDRWDIIGPALLATAFAISTALIFFV</sequence>
<proteinExistence type="predicted"/>
<evidence type="ECO:0000313" key="1">
    <source>
        <dbReference type="EMBL" id="AXY23531.1"/>
    </source>
</evidence>
<gene>
    <name evidence="1" type="ORF">CD178_02785</name>
</gene>
<keyword evidence="2" id="KW-1185">Reference proteome</keyword>
<name>A0A347WF88_9PROT</name>